<evidence type="ECO:0000256" key="3">
    <source>
        <dbReference type="ARBA" id="ARBA00023274"/>
    </source>
</evidence>
<sequence>MTNVLKRPIITEKVTAQGALRKYAFEVEKTANKFEIKKAIEKMFGVTVESVNTMRCIGKTKTRISSGKFISGKTSTYKKAIVTVAEGEIIDLYGEV</sequence>
<evidence type="ECO:0000256" key="4">
    <source>
        <dbReference type="HAMAP-Rule" id="MF_01369"/>
    </source>
</evidence>
<dbReference type="GO" id="GO:0006412">
    <property type="term" value="P:translation"/>
    <property type="evidence" value="ECO:0007669"/>
    <property type="project" value="UniProtKB-UniRule"/>
</dbReference>
<comment type="caution">
    <text evidence="5">The sequence shown here is derived from an EMBL/GenBank/DDBJ whole genome shotgun (WGS) entry which is preliminary data.</text>
</comment>
<evidence type="ECO:0000256" key="1">
    <source>
        <dbReference type="ARBA" id="ARBA00006700"/>
    </source>
</evidence>
<reference evidence="5 6" key="1">
    <citation type="submission" date="2019-10" db="EMBL/GenBank/DDBJ databases">
        <title>Draft Genome Sequence of Cytophagaceae sp. SJW1-29.</title>
        <authorList>
            <person name="Choi A."/>
        </authorList>
    </citation>
    <scope>NUCLEOTIDE SEQUENCE [LARGE SCALE GENOMIC DNA]</scope>
    <source>
        <strain evidence="5 6">SJW1-29</strain>
    </source>
</reference>
<dbReference type="Pfam" id="PF00276">
    <property type="entry name" value="Ribosomal_L23"/>
    <property type="match status" value="1"/>
</dbReference>
<keyword evidence="4" id="KW-0699">rRNA-binding</keyword>
<organism evidence="5 6">
    <name type="scientific">Salmonirosea aquatica</name>
    <dbReference type="NCBI Taxonomy" id="2654236"/>
    <lineage>
        <taxon>Bacteria</taxon>
        <taxon>Pseudomonadati</taxon>
        <taxon>Bacteroidota</taxon>
        <taxon>Cytophagia</taxon>
        <taxon>Cytophagales</taxon>
        <taxon>Spirosomataceae</taxon>
        <taxon>Salmonirosea</taxon>
    </lineage>
</organism>
<name>A0A7C9BHE8_9BACT</name>
<keyword evidence="3 4" id="KW-0687">Ribonucleoprotein</keyword>
<dbReference type="PANTHER" id="PTHR11620">
    <property type="entry name" value="60S RIBOSOMAL PROTEIN L23A"/>
    <property type="match status" value="1"/>
</dbReference>
<keyword evidence="6" id="KW-1185">Reference proteome</keyword>
<dbReference type="InterPro" id="IPR012677">
    <property type="entry name" value="Nucleotide-bd_a/b_plait_sf"/>
</dbReference>
<dbReference type="AlphaFoldDB" id="A0A7C9BHE8"/>
<dbReference type="HAMAP" id="MF_01369_B">
    <property type="entry name" value="Ribosomal_uL23_B"/>
    <property type="match status" value="1"/>
</dbReference>
<dbReference type="GO" id="GO:1990904">
    <property type="term" value="C:ribonucleoprotein complex"/>
    <property type="evidence" value="ECO:0007669"/>
    <property type="project" value="UniProtKB-KW"/>
</dbReference>
<dbReference type="GO" id="GO:0005840">
    <property type="term" value="C:ribosome"/>
    <property type="evidence" value="ECO:0007669"/>
    <property type="project" value="UniProtKB-KW"/>
</dbReference>
<dbReference type="Proteomes" id="UP000479293">
    <property type="component" value="Unassembled WGS sequence"/>
</dbReference>
<dbReference type="InterPro" id="IPR013025">
    <property type="entry name" value="Ribosomal_uL23-like"/>
</dbReference>
<dbReference type="InterPro" id="IPR012678">
    <property type="entry name" value="Ribosomal_uL23/eL15/eS24_sf"/>
</dbReference>
<evidence type="ECO:0000313" key="5">
    <source>
        <dbReference type="EMBL" id="MPR34483.1"/>
    </source>
</evidence>
<dbReference type="SUPFAM" id="SSF54189">
    <property type="entry name" value="Ribosomal proteins S24e, L23 and L15e"/>
    <property type="match status" value="1"/>
</dbReference>
<keyword evidence="2 4" id="KW-0689">Ribosomal protein</keyword>
<dbReference type="NCBIfam" id="NF004363">
    <property type="entry name" value="PRK05738.2-4"/>
    <property type="match status" value="1"/>
</dbReference>
<proteinExistence type="inferred from homology"/>
<evidence type="ECO:0000313" key="6">
    <source>
        <dbReference type="Proteomes" id="UP000479293"/>
    </source>
</evidence>
<keyword evidence="4" id="KW-0694">RNA-binding</keyword>
<accession>A0A7C9BHE8</accession>
<dbReference type="EMBL" id="WHLY01000002">
    <property type="protein sequence ID" value="MPR34483.1"/>
    <property type="molecule type" value="Genomic_DNA"/>
</dbReference>
<dbReference type="Gene3D" id="3.30.70.330">
    <property type="match status" value="1"/>
</dbReference>
<dbReference type="GO" id="GO:0019843">
    <property type="term" value="F:rRNA binding"/>
    <property type="evidence" value="ECO:0007669"/>
    <property type="project" value="UniProtKB-UniRule"/>
</dbReference>
<gene>
    <name evidence="4" type="primary">rplW</name>
    <name evidence="5" type="ORF">GBK04_14245</name>
</gene>
<dbReference type="GO" id="GO:0003735">
    <property type="term" value="F:structural constituent of ribosome"/>
    <property type="evidence" value="ECO:0007669"/>
    <property type="project" value="InterPro"/>
</dbReference>
<comment type="function">
    <text evidence="4">One of the early assembly proteins it binds 23S rRNA. One of the proteins that surrounds the polypeptide exit tunnel on the outside of the ribosome. Forms the main docking site for trigger factor binding to the ribosome.</text>
</comment>
<comment type="similarity">
    <text evidence="1 4">Belongs to the universal ribosomal protein uL23 family.</text>
</comment>
<comment type="subunit">
    <text evidence="4">Part of the 50S ribosomal subunit. Contacts protein L29, and trigger factor when it is bound to the ribosome.</text>
</comment>
<protein>
    <recommendedName>
        <fullName evidence="4">Large ribosomal subunit protein uL23</fullName>
    </recommendedName>
</protein>
<evidence type="ECO:0000256" key="2">
    <source>
        <dbReference type="ARBA" id="ARBA00022980"/>
    </source>
</evidence>
<dbReference type="RefSeq" id="WP_152760742.1">
    <property type="nucleotide sequence ID" value="NZ_WHLY01000002.1"/>
</dbReference>